<protein>
    <submittedName>
        <fullName evidence="2">RE1 protein</fullName>
    </submittedName>
</protein>
<comment type="caution">
    <text evidence="2">The sequence shown here is derived from an EMBL/GenBank/DDBJ whole genome shotgun (WGS) entry which is preliminary data.</text>
</comment>
<dbReference type="OrthoDB" id="423825at2759"/>
<dbReference type="EMBL" id="CAJNJA010014515">
    <property type="protein sequence ID" value="CAE7343989.1"/>
    <property type="molecule type" value="Genomic_DNA"/>
</dbReference>
<accession>A0A812PE05</accession>
<sequence length="629" mass="69797">VSTSYVEFEDGTQTTGKTFEIVLQSFIVKKRGSDEVKNIPAEDAERWRDADAAEWEKVRATGAIRELTLQESAQVLEELQATNKLDRVLPTRMVRRNKPGELPGEPSTLKSRLCIRGDCDPDAFSLDRHAPTASSLTLAIAMQVCATRKWRASVGDLRNAFCQSEALHRKEGRLFARQPAGGLRGLDEGQLLEIVAGAYGLGDAPAHWRRSLKKALQQLGYEQSVLDPTLFLLRRAGRVVGMVIVEVDDLWTAGNEEHYQQVDALRRRFTFGKFKYLQDEADGVGFNGRRMKQDASCGFSYDLQKFIDERLEPIAIEGKLGEQAATAGEVSQARAVLGSLNWLGREGRPDLAGEVSILSSRIPDLRVKDLKEINRVVATAKSTADLSVKIAGIEEARLGFGVVSDASYANVRDGGSQGGHCVIAFDTRIHEGETVQCNILYWKSGRIHRVVNSTLAAESMSLSRALGDLMWCVTLFNELTHVGFELREWEAALRHRRLCVIPGKGEGARNLAVVDAKSLYDHLARETCGHTADRRTAIEMQIIRQTLSELSASIRWIDHNRMLVDVLTKMGGNAEPLHRVLSSGQWGIVAEAQEIELRKKQRTEGITIRRKKSGIKESLGSCEHTCART</sequence>
<feature type="domain" description="Reverse transcriptase Ty1/copia-type" evidence="1">
    <location>
        <begin position="87"/>
        <end position="308"/>
    </location>
</feature>
<dbReference type="Pfam" id="PF07727">
    <property type="entry name" value="RVT_2"/>
    <property type="match status" value="1"/>
</dbReference>
<organism evidence="2 3">
    <name type="scientific">Symbiodinium necroappetens</name>
    <dbReference type="NCBI Taxonomy" id="1628268"/>
    <lineage>
        <taxon>Eukaryota</taxon>
        <taxon>Sar</taxon>
        <taxon>Alveolata</taxon>
        <taxon>Dinophyceae</taxon>
        <taxon>Suessiales</taxon>
        <taxon>Symbiodiniaceae</taxon>
        <taxon>Symbiodinium</taxon>
    </lineage>
</organism>
<proteinExistence type="predicted"/>
<evidence type="ECO:0000259" key="1">
    <source>
        <dbReference type="Pfam" id="PF07727"/>
    </source>
</evidence>
<evidence type="ECO:0000313" key="2">
    <source>
        <dbReference type="EMBL" id="CAE7343989.1"/>
    </source>
</evidence>
<name>A0A812PE05_9DINO</name>
<dbReference type="Proteomes" id="UP000601435">
    <property type="component" value="Unassembled WGS sequence"/>
</dbReference>
<dbReference type="InterPro" id="IPR013103">
    <property type="entry name" value="RVT_2"/>
</dbReference>
<dbReference type="AlphaFoldDB" id="A0A812PE05"/>
<gene>
    <name evidence="2" type="primary">RE1</name>
    <name evidence="2" type="ORF">SNEC2469_LOCUS8894</name>
</gene>
<feature type="non-terminal residue" evidence="2">
    <location>
        <position position="629"/>
    </location>
</feature>
<keyword evidence="3" id="KW-1185">Reference proteome</keyword>
<evidence type="ECO:0000313" key="3">
    <source>
        <dbReference type="Proteomes" id="UP000601435"/>
    </source>
</evidence>
<reference evidence="2" key="1">
    <citation type="submission" date="2021-02" db="EMBL/GenBank/DDBJ databases">
        <authorList>
            <person name="Dougan E. K."/>
            <person name="Rhodes N."/>
            <person name="Thang M."/>
            <person name="Chan C."/>
        </authorList>
    </citation>
    <scope>NUCLEOTIDE SEQUENCE</scope>
</reference>